<evidence type="ECO:0000313" key="1">
    <source>
        <dbReference type="EMBL" id="KAF6005026.1"/>
    </source>
</evidence>
<gene>
    <name evidence="1" type="ORF">F1559_004932</name>
</gene>
<dbReference type="EMBL" id="VWRR01000002">
    <property type="protein sequence ID" value="KAF6005026.1"/>
    <property type="molecule type" value="Genomic_DNA"/>
</dbReference>
<proteinExistence type="predicted"/>
<dbReference type="OrthoDB" id="204980at2759"/>
<protein>
    <submittedName>
        <fullName evidence="1">Uncharacterized protein</fullName>
    </submittedName>
</protein>
<organism evidence="1 2">
    <name type="scientific">Cyanidiococcus yangmingshanensis</name>
    <dbReference type="NCBI Taxonomy" id="2690220"/>
    <lineage>
        <taxon>Eukaryota</taxon>
        <taxon>Rhodophyta</taxon>
        <taxon>Bangiophyceae</taxon>
        <taxon>Cyanidiales</taxon>
        <taxon>Cyanidiaceae</taxon>
        <taxon>Cyanidiococcus</taxon>
    </lineage>
</organism>
<comment type="caution">
    <text evidence="1">The sequence shown here is derived from an EMBL/GenBank/DDBJ whole genome shotgun (WGS) entry which is preliminary data.</text>
</comment>
<dbReference type="Proteomes" id="UP000530660">
    <property type="component" value="Unassembled WGS sequence"/>
</dbReference>
<sequence length="217" mass="24368">MARTKFGDENSYQSGDRINRIRWERKIDFYGLVTYVRGLIDLRRARPDVFAIRDADEIRRRICFYEELGLEVPERCIAYRIIADPAKVHEHTSSDATATDPWRCVALLFNPTPVAKGFPLPPEAADELMAVIVNGIEPPRNAGEALGEYHVGHATVPGRSAMVLRLCTEAECERALVETRLNAISEPYSSMTDLPSLYSSYATPPWSKNPSPAPMDE</sequence>
<evidence type="ECO:0000313" key="2">
    <source>
        <dbReference type="Proteomes" id="UP000530660"/>
    </source>
</evidence>
<name>A0A7J7IPI0_9RHOD</name>
<accession>A0A7J7IPI0</accession>
<keyword evidence="2" id="KW-1185">Reference proteome</keyword>
<dbReference type="Gene3D" id="3.20.20.80">
    <property type="entry name" value="Glycosidases"/>
    <property type="match status" value="1"/>
</dbReference>
<dbReference type="AlphaFoldDB" id="A0A7J7IPI0"/>
<reference evidence="1 2" key="1">
    <citation type="journal article" date="2020" name="J. Phycol.">
        <title>Comparative genome analysis reveals Cyanidiococcus gen. nov., a new extremophilic red algal genus sister to Cyanidioschyzon (Cyanidioschyzonaceae, Rhodophyta).</title>
        <authorList>
            <person name="Liu S.-L."/>
            <person name="Chiang Y.-R."/>
            <person name="Yoon H.S."/>
            <person name="Fu H.-Y."/>
        </authorList>
    </citation>
    <scope>NUCLEOTIDE SEQUENCE [LARGE SCALE GENOMIC DNA]</scope>
    <source>
        <strain evidence="1 2">THAL066</strain>
    </source>
</reference>